<dbReference type="Gene3D" id="3.30.70.1820">
    <property type="entry name" value="L1 transposable element, RRM domain"/>
    <property type="match status" value="1"/>
</dbReference>
<evidence type="ECO:0000313" key="1">
    <source>
        <dbReference type="EMBL" id="KAJ1152353.1"/>
    </source>
</evidence>
<dbReference type="Proteomes" id="UP001066276">
    <property type="component" value="Chromosome 5"/>
</dbReference>
<organism evidence="1 2">
    <name type="scientific">Pleurodeles waltl</name>
    <name type="common">Iberian ribbed newt</name>
    <dbReference type="NCBI Taxonomy" id="8319"/>
    <lineage>
        <taxon>Eukaryota</taxon>
        <taxon>Metazoa</taxon>
        <taxon>Chordata</taxon>
        <taxon>Craniata</taxon>
        <taxon>Vertebrata</taxon>
        <taxon>Euteleostomi</taxon>
        <taxon>Amphibia</taxon>
        <taxon>Batrachia</taxon>
        <taxon>Caudata</taxon>
        <taxon>Salamandroidea</taxon>
        <taxon>Salamandridae</taxon>
        <taxon>Pleurodelinae</taxon>
        <taxon>Pleurodeles</taxon>
    </lineage>
</organism>
<evidence type="ECO:0000313" key="2">
    <source>
        <dbReference type="Proteomes" id="UP001066276"/>
    </source>
</evidence>
<accession>A0AAV7RMX7</accession>
<sequence>MVHPKTLKPTGQDTLELAKQALQIAGPEDPLTRLDTTLRSHSAQFDKMLLVIAESKTALEAKFKTVFIEVNMLRVYHYKLTERVDDTESTLRGMRPTLQGLQTRVQELQTKVDMLHRRTEDVEGRSCGNNVQFLGFPKGTEGPNVELLLKNWLMLSILKDRVSTFFSMERAHPIPARLPPPGDKLRPMIALFPGLRLDRAVVSLKRPLAI</sequence>
<proteinExistence type="predicted"/>
<protein>
    <submittedName>
        <fullName evidence="1">Uncharacterized protein</fullName>
    </submittedName>
</protein>
<keyword evidence="2" id="KW-1185">Reference proteome</keyword>
<dbReference type="EMBL" id="JANPWB010000009">
    <property type="protein sequence ID" value="KAJ1152353.1"/>
    <property type="molecule type" value="Genomic_DNA"/>
</dbReference>
<comment type="caution">
    <text evidence="1">The sequence shown here is derived from an EMBL/GenBank/DDBJ whole genome shotgun (WGS) entry which is preliminary data.</text>
</comment>
<name>A0AAV7RMX7_PLEWA</name>
<reference evidence="1" key="1">
    <citation type="journal article" date="2022" name="bioRxiv">
        <title>Sequencing and chromosome-scale assembly of the giantPleurodeles waltlgenome.</title>
        <authorList>
            <person name="Brown T."/>
            <person name="Elewa A."/>
            <person name="Iarovenko S."/>
            <person name="Subramanian E."/>
            <person name="Araus A.J."/>
            <person name="Petzold A."/>
            <person name="Susuki M."/>
            <person name="Suzuki K.-i.T."/>
            <person name="Hayashi T."/>
            <person name="Toyoda A."/>
            <person name="Oliveira C."/>
            <person name="Osipova E."/>
            <person name="Leigh N.D."/>
            <person name="Simon A."/>
            <person name="Yun M.H."/>
        </authorList>
    </citation>
    <scope>NUCLEOTIDE SEQUENCE</scope>
    <source>
        <strain evidence="1">20211129_DDA</strain>
        <tissue evidence="1">Liver</tissue>
    </source>
</reference>
<gene>
    <name evidence="1" type="ORF">NDU88_005128</name>
</gene>
<dbReference type="AlphaFoldDB" id="A0AAV7RMX7"/>